<feature type="domain" description="Peptidase A2" evidence="2">
    <location>
        <begin position="39"/>
        <end position="75"/>
    </location>
</feature>
<evidence type="ECO:0000313" key="3">
    <source>
        <dbReference type="EMBL" id="MBV3386318.1"/>
    </source>
</evidence>
<dbReference type="PROSITE" id="PS50175">
    <property type="entry name" value="ASP_PROT_RETROV"/>
    <property type="match status" value="1"/>
</dbReference>
<accession>A0AA92TLW7</accession>
<name>A0AA92TLW7_9BACT</name>
<dbReference type="Pfam" id="PF13975">
    <property type="entry name" value="gag-asp_proteas"/>
    <property type="match status" value="1"/>
</dbReference>
<reference evidence="4" key="3">
    <citation type="submission" date="2022-11" db="EMBL/GenBank/DDBJ databases">
        <title>Genomic repertoires linked with pathogenic potency of arthritogenic Prevotella copri isolated from the gut of rheumatoid arthritis patients.</title>
        <authorList>
            <person name="Nii T."/>
            <person name="Maeda Y."/>
            <person name="Motooka D."/>
            <person name="Naito M."/>
            <person name="Matsumoto Y."/>
            <person name="Ogawa T."/>
            <person name="Oguro-Igashira E."/>
            <person name="Kishikawa T."/>
            <person name="Yamashita M."/>
            <person name="Koizumi S."/>
            <person name="Kurakawa T."/>
            <person name="Okumura R."/>
            <person name="Kayama H."/>
            <person name="Murakami M."/>
            <person name="Sakaguchi T."/>
            <person name="Das B."/>
            <person name="Nakamura S."/>
            <person name="Okada Y."/>
            <person name="Kumanogoh A."/>
            <person name="Takeda K."/>
        </authorList>
    </citation>
    <scope>NUCLEOTIDE SEQUENCE</scope>
    <source>
        <strain evidence="4">H012_8</strain>
    </source>
</reference>
<gene>
    <name evidence="5" type="ORF">DWX90_08050</name>
    <name evidence="3" type="ORF">KSW82_00995</name>
    <name evidence="4" type="ORF">ONT23_03985</name>
</gene>
<evidence type="ECO:0000313" key="6">
    <source>
        <dbReference type="Proteomes" id="UP000286113"/>
    </source>
</evidence>
<sequence>MQKISKKHPCRVNTIQTDCVITPFFERKKGVLVSGCEVESTVWDTGATNTIISSAVIDALGLKPVRQTQIEGVGGCMDSSVYKINIYVDGCLEFTGIEALSGDIGDYDVIIGMDIITLGDFVITNKDDQTWFAFRYPSSEHIEF</sequence>
<evidence type="ECO:0000313" key="5">
    <source>
        <dbReference type="EMBL" id="RGS47051.1"/>
    </source>
</evidence>
<dbReference type="RefSeq" id="WP_119227437.1">
    <property type="nucleotide sequence ID" value="NZ_CATKVV010000003.1"/>
</dbReference>
<organism evidence="5 6">
    <name type="scientific">Segatella copri</name>
    <dbReference type="NCBI Taxonomy" id="165179"/>
    <lineage>
        <taxon>Bacteria</taxon>
        <taxon>Pseudomonadati</taxon>
        <taxon>Bacteroidota</taxon>
        <taxon>Bacteroidia</taxon>
        <taxon>Bacteroidales</taxon>
        <taxon>Prevotellaceae</taxon>
        <taxon>Segatella</taxon>
    </lineage>
</organism>
<dbReference type="SUPFAM" id="SSF50630">
    <property type="entry name" value="Acid proteases"/>
    <property type="match status" value="1"/>
</dbReference>
<dbReference type="EMBL" id="JAPDVH010000001">
    <property type="protein sequence ID" value="MCW4154719.1"/>
    <property type="molecule type" value="Genomic_DNA"/>
</dbReference>
<dbReference type="AlphaFoldDB" id="A0AA92TLW7"/>
<reference evidence="3" key="2">
    <citation type="submission" date="2021-06" db="EMBL/GenBank/DDBJ databases">
        <title>Collection of gut derived symbiotic bacterial strains cultured from healthy donors.</title>
        <authorList>
            <person name="Lin H."/>
            <person name="Littmann E."/>
            <person name="Pamer E.G."/>
        </authorList>
    </citation>
    <scope>NUCLEOTIDE SEQUENCE</scope>
    <source>
        <strain evidence="3">MSK.21.74</strain>
    </source>
</reference>
<evidence type="ECO:0000313" key="4">
    <source>
        <dbReference type="EMBL" id="MCW4154719.1"/>
    </source>
</evidence>
<dbReference type="Proteomes" id="UP001196765">
    <property type="component" value="Unassembled WGS sequence"/>
</dbReference>
<dbReference type="GO" id="GO:0006508">
    <property type="term" value="P:proteolysis"/>
    <property type="evidence" value="ECO:0007669"/>
    <property type="project" value="UniProtKB-KW"/>
</dbReference>
<dbReference type="EMBL" id="JAHOEI010000002">
    <property type="protein sequence ID" value="MBV3386318.1"/>
    <property type="molecule type" value="Genomic_DNA"/>
</dbReference>
<keyword evidence="1" id="KW-0378">Hydrolase</keyword>
<reference evidence="5 6" key="1">
    <citation type="submission" date="2018-08" db="EMBL/GenBank/DDBJ databases">
        <title>A genome reference for cultivated species of the human gut microbiota.</title>
        <authorList>
            <person name="Zou Y."/>
            <person name="Xue W."/>
            <person name="Luo G."/>
        </authorList>
    </citation>
    <scope>NUCLEOTIDE SEQUENCE [LARGE SCALE GENOMIC DNA]</scope>
    <source>
        <strain evidence="5 6">AF22-1</strain>
    </source>
</reference>
<dbReference type="GO" id="GO:0004190">
    <property type="term" value="F:aspartic-type endopeptidase activity"/>
    <property type="evidence" value="ECO:0007669"/>
    <property type="project" value="InterPro"/>
</dbReference>
<dbReference type="Proteomes" id="UP000286113">
    <property type="component" value="Unassembled WGS sequence"/>
</dbReference>
<evidence type="ECO:0000259" key="2">
    <source>
        <dbReference type="PROSITE" id="PS50175"/>
    </source>
</evidence>
<dbReference type="InterPro" id="IPR001995">
    <property type="entry name" value="Peptidase_A2_cat"/>
</dbReference>
<keyword evidence="3" id="KW-0645">Protease</keyword>
<evidence type="ECO:0000256" key="1">
    <source>
        <dbReference type="ARBA" id="ARBA00022801"/>
    </source>
</evidence>
<comment type="caution">
    <text evidence="5">The sequence shown here is derived from an EMBL/GenBank/DDBJ whole genome shotgun (WGS) entry which is preliminary data.</text>
</comment>
<dbReference type="Proteomes" id="UP001209168">
    <property type="component" value="Unassembled WGS sequence"/>
</dbReference>
<dbReference type="InterPro" id="IPR021109">
    <property type="entry name" value="Peptidase_aspartic_dom_sf"/>
</dbReference>
<proteinExistence type="predicted"/>
<protein>
    <submittedName>
        <fullName evidence="3">Retroviral-like aspartic protease family protein</fullName>
    </submittedName>
</protein>
<dbReference type="Gene3D" id="2.40.70.10">
    <property type="entry name" value="Acid Proteases"/>
    <property type="match status" value="1"/>
</dbReference>
<dbReference type="EMBL" id="QRVN01000014">
    <property type="protein sequence ID" value="RGS47051.1"/>
    <property type="molecule type" value="Genomic_DNA"/>
</dbReference>